<name>A0AAD1X8W5_EUPCR</name>
<dbReference type="AlphaFoldDB" id="A0AAD1X8W5"/>
<organism evidence="2 3">
    <name type="scientific">Euplotes crassus</name>
    <dbReference type="NCBI Taxonomy" id="5936"/>
    <lineage>
        <taxon>Eukaryota</taxon>
        <taxon>Sar</taxon>
        <taxon>Alveolata</taxon>
        <taxon>Ciliophora</taxon>
        <taxon>Intramacronucleata</taxon>
        <taxon>Spirotrichea</taxon>
        <taxon>Hypotrichia</taxon>
        <taxon>Euplotida</taxon>
        <taxon>Euplotidae</taxon>
        <taxon>Moneuplotes</taxon>
    </lineage>
</organism>
<feature type="region of interest" description="Disordered" evidence="1">
    <location>
        <begin position="193"/>
        <end position="224"/>
    </location>
</feature>
<feature type="compositionally biased region" description="Acidic residues" evidence="1">
    <location>
        <begin position="1"/>
        <end position="13"/>
    </location>
</feature>
<evidence type="ECO:0000313" key="2">
    <source>
        <dbReference type="EMBL" id="CAI2361770.1"/>
    </source>
</evidence>
<reference evidence="2" key="1">
    <citation type="submission" date="2023-07" db="EMBL/GenBank/DDBJ databases">
        <authorList>
            <consortium name="AG Swart"/>
            <person name="Singh M."/>
            <person name="Singh A."/>
            <person name="Seah K."/>
            <person name="Emmerich C."/>
        </authorList>
    </citation>
    <scope>NUCLEOTIDE SEQUENCE</scope>
    <source>
        <strain evidence="2">DP1</strain>
    </source>
</reference>
<proteinExistence type="predicted"/>
<sequence>MDPQEEDIVNLDEDSPHAGISDNLNNTRINNNNNEENTKNEEDKEQAEKMVPLDNNSYPDINHNDSGEDQAIGSDKGNREDRKEPHNNQNDEFDFHPVNNLNSDIFDNRNEDEDWNNMWTTPVNGESSPNNNSFNKAEVGSDNDYAEDEFKEEDRWDYAHNNGGGWDAFGNNGIQYPQISINDGPPAYYQSIHNRWNKDSDSSSNKGDDEDGFNWNNNDEEDIPSIWNKPKVEITAKRTYKPLKYPKKTVYVDDDSEEEKIVT</sequence>
<keyword evidence="3" id="KW-1185">Reference proteome</keyword>
<dbReference type="Proteomes" id="UP001295684">
    <property type="component" value="Unassembled WGS sequence"/>
</dbReference>
<feature type="region of interest" description="Disordered" evidence="1">
    <location>
        <begin position="121"/>
        <end position="147"/>
    </location>
</feature>
<gene>
    <name evidence="2" type="ORF">ECRASSUSDP1_LOCUS3083</name>
</gene>
<feature type="region of interest" description="Disordered" evidence="1">
    <location>
        <begin position="1"/>
        <end position="102"/>
    </location>
</feature>
<evidence type="ECO:0000313" key="3">
    <source>
        <dbReference type="Proteomes" id="UP001295684"/>
    </source>
</evidence>
<dbReference type="EMBL" id="CAMPGE010002953">
    <property type="protein sequence ID" value="CAI2361770.1"/>
    <property type="molecule type" value="Genomic_DNA"/>
</dbReference>
<feature type="compositionally biased region" description="Basic and acidic residues" evidence="1">
    <location>
        <begin position="36"/>
        <end position="48"/>
    </location>
</feature>
<feature type="compositionally biased region" description="Polar residues" evidence="1">
    <location>
        <begin position="121"/>
        <end position="135"/>
    </location>
</feature>
<accession>A0AAD1X8W5</accession>
<comment type="caution">
    <text evidence="2">The sequence shown here is derived from an EMBL/GenBank/DDBJ whole genome shotgun (WGS) entry which is preliminary data.</text>
</comment>
<protein>
    <submittedName>
        <fullName evidence="2">Uncharacterized protein</fullName>
    </submittedName>
</protein>
<feature type="compositionally biased region" description="Basic and acidic residues" evidence="1">
    <location>
        <begin position="76"/>
        <end position="86"/>
    </location>
</feature>
<feature type="compositionally biased region" description="Acidic residues" evidence="1">
    <location>
        <begin position="208"/>
        <end position="223"/>
    </location>
</feature>
<feature type="compositionally biased region" description="Low complexity" evidence="1">
    <location>
        <begin position="22"/>
        <end position="35"/>
    </location>
</feature>
<evidence type="ECO:0000256" key="1">
    <source>
        <dbReference type="SAM" id="MobiDB-lite"/>
    </source>
</evidence>